<dbReference type="PROSITE" id="PS50850">
    <property type="entry name" value="MFS"/>
    <property type="match status" value="1"/>
</dbReference>
<dbReference type="HOGENOM" id="CLU_001265_30_13_1"/>
<dbReference type="Pfam" id="PF00083">
    <property type="entry name" value="Sugar_tr"/>
    <property type="match status" value="1"/>
</dbReference>
<evidence type="ECO:0000256" key="4">
    <source>
        <dbReference type="ARBA" id="ARBA00022692"/>
    </source>
</evidence>
<evidence type="ECO:0000256" key="3">
    <source>
        <dbReference type="ARBA" id="ARBA00022448"/>
    </source>
</evidence>
<name>Q6BGP3_DEBHA</name>
<proteinExistence type="inferred from homology"/>
<dbReference type="PANTHER" id="PTHR48022">
    <property type="entry name" value="PLASTIDIC GLUCOSE TRANSPORTER 4"/>
    <property type="match status" value="1"/>
</dbReference>
<evidence type="ECO:0000256" key="7">
    <source>
        <dbReference type="SAM" id="Phobius"/>
    </source>
</evidence>
<feature type="transmembrane region" description="Helical" evidence="7">
    <location>
        <begin position="306"/>
        <end position="328"/>
    </location>
</feature>
<dbReference type="KEGG" id="dha:DEHA2G24948g"/>
<dbReference type="eggNOG" id="KOG0254">
    <property type="taxonomic scope" value="Eukaryota"/>
</dbReference>
<evidence type="ECO:0000256" key="5">
    <source>
        <dbReference type="ARBA" id="ARBA00022989"/>
    </source>
</evidence>
<evidence type="ECO:0000256" key="2">
    <source>
        <dbReference type="ARBA" id="ARBA00010992"/>
    </source>
</evidence>
<dbReference type="InterPro" id="IPR036259">
    <property type="entry name" value="MFS_trans_sf"/>
</dbReference>
<dbReference type="EMBL" id="CR382139">
    <property type="protein sequence ID" value="CAG91147.1"/>
    <property type="molecule type" value="Genomic_DNA"/>
</dbReference>
<dbReference type="GeneID" id="2904360"/>
<reference evidence="9 10" key="1">
    <citation type="journal article" date="2004" name="Nature">
        <title>Genome evolution in yeasts.</title>
        <authorList>
            <consortium name="Genolevures"/>
            <person name="Dujon B."/>
            <person name="Sherman D."/>
            <person name="Fischer G."/>
            <person name="Durrens P."/>
            <person name="Casaregola S."/>
            <person name="Lafontaine I."/>
            <person name="de Montigny J."/>
            <person name="Marck C."/>
            <person name="Neuveglise C."/>
            <person name="Talla E."/>
            <person name="Goffard N."/>
            <person name="Frangeul L."/>
            <person name="Aigle M."/>
            <person name="Anthouard V."/>
            <person name="Babour A."/>
            <person name="Barbe V."/>
            <person name="Barnay S."/>
            <person name="Blanchin S."/>
            <person name="Beckerich J.M."/>
            <person name="Beyne E."/>
            <person name="Bleykasten C."/>
            <person name="Boisrame A."/>
            <person name="Boyer J."/>
            <person name="Cattolico L."/>
            <person name="Confanioleri F."/>
            <person name="de Daruvar A."/>
            <person name="Despons L."/>
            <person name="Fabre E."/>
            <person name="Fairhead C."/>
            <person name="Ferry-Dumazet H."/>
            <person name="Groppi A."/>
            <person name="Hantraye F."/>
            <person name="Hennequin C."/>
            <person name="Jauniaux N."/>
            <person name="Joyet P."/>
            <person name="Kachouri R."/>
            <person name="Kerrest A."/>
            <person name="Koszul R."/>
            <person name="Lemaire M."/>
            <person name="Lesur I."/>
            <person name="Ma L."/>
            <person name="Muller H."/>
            <person name="Nicaud J.M."/>
            <person name="Nikolski M."/>
            <person name="Oztas S."/>
            <person name="Ozier-Kalogeropoulos O."/>
            <person name="Pellenz S."/>
            <person name="Potier S."/>
            <person name="Richard G.F."/>
            <person name="Straub M.L."/>
            <person name="Suleau A."/>
            <person name="Swennene D."/>
            <person name="Tekaia F."/>
            <person name="Wesolowski-Louvel M."/>
            <person name="Westhof E."/>
            <person name="Wirth B."/>
            <person name="Zeniou-Meyer M."/>
            <person name="Zivanovic I."/>
            <person name="Bolotin-Fukuhara M."/>
            <person name="Thierry A."/>
            <person name="Bouchier C."/>
            <person name="Caudron B."/>
            <person name="Scarpelli C."/>
            <person name="Gaillardin C."/>
            <person name="Weissenbach J."/>
            <person name="Wincker P."/>
            <person name="Souciet J.L."/>
        </authorList>
    </citation>
    <scope>NUCLEOTIDE SEQUENCE [LARGE SCALE GENOMIC DNA]</scope>
    <source>
        <strain evidence="10">ATCC 36239 / CBS 767 / BCRC 21394 / JCM 1990 / NBRC 0083 / IGC 2968</strain>
    </source>
</reference>
<dbReference type="InterPro" id="IPR020846">
    <property type="entry name" value="MFS_dom"/>
</dbReference>
<dbReference type="OMA" id="TYVMEVC"/>
<feature type="transmembrane region" description="Helical" evidence="7">
    <location>
        <begin position="125"/>
        <end position="147"/>
    </location>
</feature>
<dbReference type="InterPro" id="IPR005829">
    <property type="entry name" value="Sugar_transporter_CS"/>
</dbReference>
<feature type="transmembrane region" description="Helical" evidence="7">
    <location>
        <begin position="94"/>
        <end position="113"/>
    </location>
</feature>
<dbReference type="RefSeq" id="XP_462628.1">
    <property type="nucleotide sequence ID" value="XM_462628.1"/>
</dbReference>
<keyword evidence="10" id="KW-1185">Reference proteome</keyword>
<dbReference type="InParanoid" id="Q6BGP3"/>
<keyword evidence="6 7" id="KW-0472">Membrane</keyword>
<evidence type="ECO:0000256" key="6">
    <source>
        <dbReference type="ARBA" id="ARBA00023136"/>
    </source>
</evidence>
<gene>
    <name evidence="9" type="ordered locus">DEHA2G24948g</name>
</gene>
<evidence type="ECO:0000256" key="1">
    <source>
        <dbReference type="ARBA" id="ARBA00004141"/>
    </source>
</evidence>
<feature type="transmembrane region" description="Helical" evidence="7">
    <location>
        <begin position="187"/>
        <end position="206"/>
    </location>
</feature>
<feature type="transmembrane region" description="Helical" evidence="7">
    <location>
        <begin position="49"/>
        <end position="68"/>
    </location>
</feature>
<feature type="domain" description="Major facilitator superfamily (MFS) profile" evidence="8">
    <location>
        <begin position="55"/>
        <end position="496"/>
    </location>
</feature>
<dbReference type="InterPro" id="IPR050360">
    <property type="entry name" value="MFS_Sugar_Transporters"/>
</dbReference>
<organism evidence="9 10">
    <name type="scientific">Debaryomyces hansenii (strain ATCC 36239 / CBS 767 / BCRC 21394 / JCM 1990 / NBRC 0083 / IGC 2968)</name>
    <name type="common">Yeast</name>
    <name type="synonym">Torulaspora hansenii</name>
    <dbReference type="NCBI Taxonomy" id="284592"/>
    <lineage>
        <taxon>Eukaryota</taxon>
        <taxon>Fungi</taxon>
        <taxon>Dikarya</taxon>
        <taxon>Ascomycota</taxon>
        <taxon>Saccharomycotina</taxon>
        <taxon>Pichiomycetes</taxon>
        <taxon>Debaryomycetaceae</taxon>
        <taxon>Debaryomyces</taxon>
    </lineage>
</organism>
<feature type="transmembrane region" description="Helical" evidence="7">
    <location>
        <begin position="405"/>
        <end position="423"/>
    </location>
</feature>
<protein>
    <submittedName>
        <fullName evidence="9">DEHA2G24948p</fullName>
    </submittedName>
</protein>
<keyword evidence="5 7" id="KW-1133">Transmembrane helix</keyword>
<accession>Q6BGP3</accession>
<dbReference type="GO" id="GO:0005351">
    <property type="term" value="F:carbohydrate:proton symporter activity"/>
    <property type="evidence" value="ECO:0007669"/>
    <property type="project" value="TreeGrafter"/>
</dbReference>
<keyword evidence="3" id="KW-0813">Transport</keyword>
<dbReference type="FunFam" id="1.20.1250.20:FF:000134">
    <property type="entry name" value="MFS sugar transporter protein"/>
    <property type="match status" value="1"/>
</dbReference>
<dbReference type="InterPro" id="IPR005828">
    <property type="entry name" value="MFS_sugar_transport-like"/>
</dbReference>
<feature type="transmembrane region" description="Helical" evidence="7">
    <location>
        <begin position="348"/>
        <end position="365"/>
    </location>
</feature>
<sequence>MKDARDDKSNNIAILVSSDNYADVELQKELRLEDVTPKLTKWFFQYPHLLKLNIFLGCALFGMVTQGYDGTLMGNLQTIPTWNSYFDDPSGERLSTLSNGVIFGTIATTPFLVIAGDRIRRKHMLLIGIIFSIVGAGLQAGSINYGMFLASRVVLGLGAGATQVSSAPLLAETAYPSQRPAITSMMQASYPTGAFLAALFVYAGFVSDLKYNDWSWRMPSVLQAACPIIQLVLVFFCPESPRWLIAHNKEDEAFEVLTKYHAGGDRNSELVKFEMAEIKAAIAKEQGGRKVSWATWFKTKANLHRLFITIALPSIIQLCGSSLVSYYFSIVLENIGYTKPVEKLKINIGYTVFGGVFGVVAALYSGNIKRRVLMLGSLGLMLITFIIWTILSAINEQTNRENESLGRGIVAVMYFHSGFYHMLSPIGNTYVMEVVPYTLRGKAAIVYSLSTQTWVLFNNYVNNLGMDSISWRYYIVFCVWLFLHMVVIYIFFPETNGLGLEEIAQIFGEDISDMTIEADNAIIEPGEYELKSKLDHIENIENIENIPSQKSNIRQQ</sequence>
<keyword evidence="4 7" id="KW-0812">Transmembrane</keyword>
<dbReference type="PROSITE" id="PS00217">
    <property type="entry name" value="SUGAR_TRANSPORT_2"/>
    <property type="match status" value="1"/>
</dbReference>
<evidence type="ECO:0000313" key="9">
    <source>
        <dbReference type="EMBL" id="CAG91147.1"/>
    </source>
</evidence>
<dbReference type="PANTHER" id="PTHR48022:SF24">
    <property type="entry name" value="HEXOSE TRANSPORTER PROTEIN (AFU_ORTHOLOGUE AFUA_8G04480)"/>
    <property type="match status" value="1"/>
</dbReference>
<dbReference type="Gene3D" id="1.20.1250.20">
    <property type="entry name" value="MFS general substrate transporter like domains"/>
    <property type="match status" value="1"/>
</dbReference>
<dbReference type="SUPFAM" id="SSF103473">
    <property type="entry name" value="MFS general substrate transporter"/>
    <property type="match status" value="1"/>
</dbReference>
<feature type="transmembrane region" description="Helical" evidence="7">
    <location>
        <begin position="372"/>
        <end position="393"/>
    </location>
</feature>
<evidence type="ECO:0000313" key="10">
    <source>
        <dbReference type="Proteomes" id="UP000000599"/>
    </source>
</evidence>
<dbReference type="VEuPathDB" id="FungiDB:DEHA2G24948g"/>
<comment type="subcellular location">
    <subcellularLocation>
        <location evidence="1">Membrane</location>
        <topology evidence="1">Multi-pass membrane protein</topology>
    </subcellularLocation>
</comment>
<comment type="similarity">
    <text evidence="2">Belongs to the major facilitator superfamily. Sugar transporter (TC 2.A.1.1) family.</text>
</comment>
<evidence type="ECO:0000259" key="8">
    <source>
        <dbReference type="PROSITE" id="PS50850"/>
    </source>
</evidence>
<dbReference type="Proteomes" id="UP000000599">
    <property type="component" value="Chromosome G"/>
</dbReference>
<feature type="transmembrane region" description="Helical" evidence="7">
    <location>
        <begin position="473"/>
        <end position="492"/>
    </location>
</feature>
<dbReference type="AlphaFoldDB" id="Q6BGP3"/>
<dbReference type="GO" id="GO:0016020">
    <property type="term" value="C:membrane"/>
    <property type="evidence" value="ECO:0007669"/>
    <property type="project" value="UniProtKB-SubCell"/>
</dbReference>
<dbReference type="OrthoDB" id="4016241at2759"/>